<keyword evidence="4" id="KW-0732">Signal</keyword>
<dbReference type="InterPro" id="IPR027474">
    <property type="entry name" value="L-asparaginase_N"/>
</dbReference>
<dbReference type="Pfam" id="PF00710">
    <property type="entry name" value="Asparaginase"/>
    <property type="match status" value="1"/>
</dbReference>
<dbReference type="SUPFAM" id="SSF53774">
    <property type="entry name" value="Glutaminase/Asparaginase"/>
    <property type="match status" value="1"/>
</dbReference>
<evidence type="ECO:0000313" key="7">
    <source>
        <dbReference type="Proteomes" id="UP000199169"/>
    </source>
</evidence>
<comment type="similarity">
    <text evidence="1">Belongs to the asparaginase 1 family.</text>
</comment>
<dbReference type="AlphaFoldDB" id="A0A1A8XEY7"/>
<dbReference type="Gene3D" id="3.40.50.1170">
    <property type="entry name" value="L-asparaginase, N-terminal domain"/>
    <property type="match status" value="1"/>
</dbReference>
<reference evidence="6 7" key="1">
    <citation type="submission" date="2016-06" db="EMBL/GenBank/DDBJ databases">
        <authorList>
            <person name="Kjaerup R.B."/>
            <person name="Dalgaard T.S."/>
            <person name="Juul-Madsen H.R."/>
        </authorList>
    </citation>
    <scope>NUCLEOTIDE SEQUENCE [LARGE SCALE GENOMIC DNA]</scope>
    <source>
        <strain evidence="6">3</strain>
    </source>
</reference>
<evidence type="ECO:0000259" key="5">
    <source>
        <dbReference type="Pfam" id="PF00710"/>
    </source>
</evidence>
<protein>
    <recommendedName>
        <fullName evidence="5">L-asparaginase N-terminal domain-containing protein</fullName>
    </recommendedName>
</protein>
<organism evidence="6 7">
    <name type="scientific">Candidatus Accumulibacter aalborgensis</name>
    <dbReference type="NCBI Taxonomy" id="1860102"/>
    <lineage>
        <taxon>Bacteria</taxon>
        <taxon>Pseudomonadati</taxon>
        <taxon>Pseudomonadota</taxon>
        <taxon>Betaproteobacteria</taxon>
        <taxon>Candidatus Accumulibacter</taxon>
    </lineage>
</organism>
<evidence type="ECO:0000256" key="3">
    <source>
        <dbReference type="PROSITE-ProRule" id="PRU10099"/>
    </source>
</evidence>
<dbReference type="InterPro" id="IPR020827">
    <property type="entry name" value="Asparaginase/glutaminase_AS1"/>
</dbReference>
<dbReference type="GO" id="GO:0004067">
    <property type="term" value="F:asparaginase activity"/>
    <property type="evidence" value="ECO:0007669"/>
    <property type="project" value="UniProtKB-UniRule"/>
</dbReference>
<dbReference type="PROSITE" id="PS00144">
    <property type="entry name" value="ASN_GLN_ASE_1"/>
    <property type="match status" value="1"/>
</dbReference>
<feature type="signal peptide" evidence="4">
    <location>
        <begin position="1"/>
        <end position="25"/>
    </location>
</feature>
<accession>A0A1A8XEY7</accession>
<dbReference type="STRING" id="1860102.ACCAA_1120010"/>
<dbReference type="PRINTS" id="PR00139">
    <property type="entry name" value="ASNGLNASE"/>
</dbReference>
<evidence type="ECO:0000256" key="2">
    <source>
        <dbReference type="PIRSR" id="PIRSR001220-1"/>
    </source>
</evidence>
<name>A0A1A8XEY7_9PROT</name>
<dbReference type="PROSITE" id="PS51732">
    <property type="entry name" value="ASN_GLN_ASE_3"/>
    <property type="match status" value="1"/>
</dbReference>
<feature type="active site" evidence="3">
    <location>
        <position position="39"/>
    </location>
</feature>
<dbReference type="Proteomes" id="UP000199169">
    <property type="component" value="Unassembled WGS sequence"/>
</dbReference>
<keyword evidence="7" id="KW-1185">Reference proteome</keyword>
<gene>
    <name evidence="6" type="ORF">ACCAA_1120010</name>
</gene>
<feature type="domain" description="L-asparaginase N-terminal" evidence="5">
    <location>
        <begin position="30"/>
        <end position="104"/>
    </location>
</feature>
<dbReference type="GO" id="GO:0006520">
    <property type="term" value="P:amino acid metabolic process"/>
    <property type="evidence" value="ECO:0007669"/>
    <property type="project" value="InterPro"/>
</dbReference>
<dbReference type="InterPro" id="IPR006034">
    <property type="entry name" value="Asparaginase/glutaminase-like"/>
</dbReference>
<sequence length="132" mass="13808">MLNESVNRWLLALASMLVVISAALAADLPKVVILATGGTIAGAGAEVTNGATYQAAKGPVDKLFAGIPQLKTIAKVRGEQVFQMTSESLTNENLVTLGKRVGASTDARGKGVLVAMNDEINNGHDVAKIWEY</sequence>
<evidence type="ECO:0000313" key="6">
    <source>
        <dbReference type="EMBL" id="SBT03754.1"/>
    </source>
</evidence>
<dbReference type="EMBL" id="FLQX01000016">
    <property type="protein sequence ID" value="SBT03754.1"/>
    <property type="molecule type" value="Genomic_DNA"/>
</dbReference>
<evidence type="ECO:0000256" key="1">
    <source>
        <dbReference type="ARBA" id="ARBA00010518"/>
    </source>
</evidence>
<dbReference type="PIRSF" id="PIRSF500176">
    <property type="entry name" value="L_ASNase"/>
    <property type="match status" value="1"/>
</dbReference>
<feature type="active site" description="O-isoaspartyl threonine intermediate" evidence="2">
    <location>
        <position position="39"/>
    </location>
</feature>
<dbReference type="InterPro" id="IPR036152">
    <property type="entry name" value="Asp/glu_Ase-like_sf"/>
</dbReference>
<proteinExistence type="inferred from homology"/>
<dbReference type="PIRSF" id="PIRSF001220">
    <property type="entry name" value="L-ASNase_gatD"/>
    <property type="match status" value="1"/>
</dbReference>
<feature type="chain" id="PRO_5008381408" description="L-asparaginase N-terminal domain-containing protein" evidence="4">
    <location>
        <begin position="26"/>
        <end position="132"/>
    </location>
</feature>
<dbReference type="InterPro" id="IPR037152">
    <property type="entry name" value="L-asparaginase_N_sf"/>
</dbReference>
<evidence type="ECO:0000256" key="4">
    <source>
        <dbReference type="SAM" id="SignalP"/>
    </source>
</evidence>